<name>A0ABU4B8J7_9NOCA</name>
<evidence type="ECO:0000313" key="2">
    <source>
        <dbReference type="EMBL" id="MDV6260521.1"/>
    </source>
</evidence>
<keyword evidence="1" id="KW-0812">Transmembrane</keyword>
<reference evidence="2 3" key="1">
    <citation type="submission" date="2023-10" db="EMBL/GenBank/DDBJ databases">
        <title>Development of a sustainable strategy for remediation of hydrocarbon-contaminated territories based on the waste exchange concept.</title>
        <authorList>
            <person name="Krivoruchko A."/>
        </authorList>
    </citation>
    <scope>NUCLEOTIDE SEQUENCE [LARGE SCALE GENOMIC DNA]</scope>
    <source>
        <strain evidence="2 3">IEGM 1323</strain>
    </source>
</reference>
<dbReference type="EMBL" id="JAWLJX010000001">
    <property type="protein sequence ID" value="MDV6260521.1"/>
    <property type="molecule type" value="Genomic_DNA"/>
</dbReference>
<dbReference type="RefSeq" id="WP_317563322.1">
    <property type="nucleotide sequence ID" value="NZ_JAWLJX010000001.1"/>
</dbReference>
<evidence type="ECO:0000313" key="3">
    <source>
        <dbReference type="Proteomes" id="UP001185755"/>
    </source>
</evidence>
<feature type="transmembrane region" description="Helical" evidence="1">
    <location>
        <begin position="72"/>
        <end position="96"/>
    </location>
</feature>
<keyword evidence="3" id="KW-1185">Reference proteome</keyword>
<proteinExistence type="predicted"/>
<accession>A0ABU4B8J7</accession>
<dbReference type="Proteomes" id="UP001185755">
    <property type="component" value="Unassembled WGS sequence"/>
</dbReference>
<sequence>MRNLVILLLLFGFIVGLAPLSWYLIGEWTTDLDDVVYQGSYEPLEGVPMSRGYSIDLDRDLNSDPLILLPPWLYLVPVATGALGALTGLVLGRFGFMLNRNGTREA</sequence>
<comment type="caution">
    <text evidence="2">The sequence shown here is derived from an EMBL/GenBank/DDBJ whole genome shotgun (WGS) entry which is preliminary data.</text>
</comment>
<keyword evidence="1" id="KW-0472">Membrane</keyword>
<keyword evidence="1" id="KW-1133">Transmembrane helix</keyword>
<gene>
    <name evidence="2" type="ORF">R3P96_04130</name>
</gene>
<evidence type="ECO:0000256" key="1">
    <source>
        <dbReference type="SAM" id="Phobius"/>
    </source>
</evidence>
<organism evidence="2 3">
    <name type="scientific">Rhodococcoides yunnanense</name>
    <dbReference type="NCBI Taxonomy" id="278209"/>
    <lineage>
        <taxon>Bacteria</taxon>
        <taxon>Bacillati</taxon>
        <taxon>Actinomycetota</taxon>
        <taxon>Actinomycetes</taxon>
        <taxon>Mycobacteriales</taxon>
        <taxon>Nocardiaceae</taxon>
        <taxon>Rhodococcoides</taxon>
    </lineage>
</organism>
<protein>
    <submittedName>
        <fullName evidence="2">Uncharacterized protein</fullName>
    </submittedName>
</protein>